<evidence type="ECO:0000313" key="14">
    <source>
        <dbReference type="Proteomes" id="UP001152798"/>
    </source>
</evidence>
<dbReference type="Gene3D" id="3.40.50.300">
    <property type="entry name" value="P-loop containing nucleotide triphosphate hydrolases"/>
    <property type="match status" value="2"/>
</dbReference>
<evidence type="ECO:0000256" key="7">
    <source>
        <dbReference type="ARBA" id="ARBA00023136"/>
    </source>
</evidence>
<evidence type="ECO:0000256" key="8">
    <source>
        <dbReference type="ARBA" id="ARBA00034811"/>
    </source>
</evidence>
<dbReference type="OrthoDB" id="2187at2759"/>
<evidence type="ECO:0000256" key="10">
    <source>
        <dbReference type="ARBA" id="ARBA00048778"/>
    </source>
</evidence>
<dbReference type="Gene3D" id="1.10.8.60">
    <property type="match status" value="1"/>
</dbReference>
<dbReference type="EMBL" id="OV725079">
    <property type="protein sequence ID" value="CAH1396055.1"/>
    <property type="molecule type" value="Genomic_DNA"/>
</dbReference>
<dbReference type="GO" id="GO:0005524">
    <property type="term" value="F:ATP binding"/>
    <property type="evidence" value="ECO:0007669"/>
    <property type="project" value="UniProtKB-KW"/>
</dbReference>
<accession>A0A9P0MI81</accession>
<comment type="catalytic activity">
    <reaction evidence="10">
        <text>ATP + H2O = ADP + phosphate + H(+)</text>
        <dbReference type="Rhea" id="RHEA:13065"/>
        <dbReference type="ChEBI" id="CHEBI:15377"/>
        <dbReference type="ChEBI" id="CHEBI:15378"/>
        <dbReference type="ChEBI" id="CHEBI:30616"/>
        <dbReference type="ChEBI" id="CHEBI:43474"/>
        <dbReference type="ChEBI" id="CHEBI:456216"/>
    </reaction>
    <physiologicalReaction direction="left-to-right" evidence="10">
        <dbReference type="Rhea" id="RHEA:13066"/>
    </physiologicalReaction>
</comment>
<keyword evidence="14" id="KW-1185">Reference proteome</keyword>
<evidence type="ECO:0000313" key="13">
    <source>
        <dbReference type="EMBL" id="CAH1396055.1"/>
    </source>
</evidence>
<dbReference type="Pfam" id="PF00004">
    <property type="entry name" value="AAA"/>
    <property type="match status" value="2"/>
</dbReference>
<dbReference type="InterPro" id="IPR050168">
    <property type="entry name" value="AAA_ATPase_domain"/>
</dbReference>
<evidence type="ECO:0000256" key="4">
    <source>
        <dbReference type="ARBA" id="ARBA00022741"/>
    </source>
</evidence>
<organism evidence="13 14">
    <name type="scientific">Nezara viridula</name>
    <name type="common">Southern green stink bug</name>
    <name type="synonym">Cimex viridulus</name>
    <dbReference type="NCBI Taxonomy" id="85310"/>
    <lineage>
        <taxon>Eukaryota</taxon>
        <taxon>Metazoa</taxon>
        <taxon>Ecdysozoa</taxon>
        <taxon>Arthropoda</taxon>
        <taxon>Hexapoda</taxon>
        <taxon>Insecta</taxon>
        <taxon>Pterygota</taxon>
        <taxon>Neoptera</taxon>
        <taxon>Paraneoptera</taxon>
        <taxon>Hemiptera</taxon>
        <taxon>Heteroptera</taxon>
        <taxon>Panheteroptera</taxon>
        <taxon>Pentatomomorpha</taxon>
        <taxon>Pentatomoidea</taxon>
        <taxon>Pentatomidae</taxon>
        <taxon>Pentatominae</taxon>
        <taxon>Nezara</taxon>
    </lineage>
</organism>
<keyword evidence="6" id="KW-0067">ATP-binding</keyword>
<comment type="similarity">
    <text evidence="2">Belongs to the AAA ATPase family.</text>
</comment>
<keyword evidence="5" id="KW-0378">Hydrolase</keyword>
<keyword evidence="7 11" id="KW-0472">Membrane</keyword>
<evidence type="ECO:0000256" key="2">
    <source>
        <dbReference type="ARBA" id="ARBA00006914"/>
    </source>
</evidence>
<feature type="domain" description="AAA+ ATPase" evidence="12">
    <location>
        <begin position="537"/>
        <end position="675"/>
    </location>
</feature>
<sequence>MNDKVNNNSFPICILYFIGQLLYSKHSSHVNKVVSWLNCLNKYFEKRKYGVLDVEESIFMLLFNNHELLSQRNNIIFVNACEFEAYHYKWVVINFYSRKRRHKRIFLIVPSVLVPSKTFVVTNVALFNLKSSLAVNHLYLLEVYFEIEQCIDNFFPPEAKKVAVSLVNDNLFLPTGMLTKVVANFLKYPRYILPEDICCINLRLYMDEYQYGYLYFKVSQIEADKCTDNFDMYALTEATSLYDEAAQTCYCPPKEWELINYKNIGSIITVLPLGLEQYYCQILKWFCPFFIHNIYELKPVFVINGSSGVGKNVLLHAVSKRLGVNYKKIDCNNIISNTVTQIKSNVLHAFKEGKSSSPVILHFSHAELLSTEAGGNDPDQVAEAFSENIKNINPQDKIVVVFSCSTLDSLGIPFINLSLQTLNIDNPNENERKLMITWLAHRLPVPIKSNIITFLTTESKSFNLADLNRVLFLSNKRRIECNDSDTIEKHHIKWFLDDRKDKGKIAEVEWEDVGCVDKLKREVLGSLMSSKFIPGLERRGLLLHGPPGTGKTLLARAVASQCNRTFIPVKGPELLNMYVGQSEANLRQVFARAREASPSILFFDELDSLAPNRGNKSDSGGVMDRVVSQLLAEMDGLENNADVFILAATNRPDLIDPALLRPGRFDKMLYIGPCEDNNSKEKVMKAITRKFILSDDVEITDLIYMLPKQITGASMYGICSSAWMEAAREIINDPNLPKDSRVVVRKHHFENAILTMKS</sequence>
<keyword evidence="3" id="KW-0962">Peroxisome biogenesis</keyword>
<gene>
    <name evidence="13" type="ORF">NEZAVI_LOCUS6197</name>
</gene>
<evidence type="ECO:0000256" key="9">
    <source>
        <dbReference type="ARBA" id="ARBA00034920"/>
    </source>
</evidence>
<dbReference type="AlphaFoldDB" id="A0A9P0MI81"/>
<proteinExistence type="inferred from homology"/>
<dbReference type="GO" id="GO:0005829">
    <property type="term" value="C:cytosol"/>
    <property type="evidence" value="ECO:0007669"/>
    <property type="project" value="TreeGrafter"/>
</dbReference>
<name>A0A9P0MI81_NEZVI</name>
<reference evidence="13" key="1">
    <citation type="submission" date="2022-01" db="EMBL/GenBank/DDBJ databases">
        <authorList>
            <person name="King R."/>
        </authorList>
    </citation>
    <scope>NUCLEOTIDE SEQUENCE</scope>
</reference>
<dbReference type="InterPro" id="IPR003959">
    <property type="entry name" value="ATPase_AAA_core"/>
</dbReference>
<dbReference type="SMART" id="SM00382">
    <property type="entry name" value="AAA"/>
    <property type="match status" value="2"/>
</dbReference>
<evidence type="ECO:0000256" key="1">
    <source>
        <dbReference type="ARBA" id="ARBA00004370"/>
    </source>
</evidence>
<evidence type="ECO:0000256" key="11">
    <source>
        <dbReference type="SAM" id="Phobius"/>
    </source>
</evidence>
<feature type="transmembrane region" description="Helical" evidence="11">
    <location>
        <begin position="105"/>
        <end position="127"/>
    </location>
</feature>
<dbReference type="GO" id="GO:0016558">
    <property type="term" value="P:protein import into peroxisome matrix"/>
    <property type="evidence" value="ECO:0007669"/>
    <property type="project" value="TreeGrafter"/>
</dbReference>
<evidence type="ECO:0000256" key="5">
    <source>
        <dbReference type="ARBA" id="ARBA00022801"/>
    </source>
</evidence>
<dbReference type="SUPFAM" id="SSF52540">
    <property type="entry name" value="P-loop containing nucleoside triphosphate hydrolases"/>
    <property type="match status" value="2"/>
</dbReference>
<dbReference type="GO" id="GO:0005778">
    <property type="term" value="C:peroxisomal membrane"/>
    <property type="evidence" value="ECO:0007669"/>
    <property type="project" value="TreeGrafter"/>
</dbReference>
<feature type="domain" description="AAA+ ATPase" evidence="12">
    <location>
        <begin position="297"/>
        <end position="428"/>
    </location>
</feature>
<evidence type="ECO:0000256" key="6">
    <source>
        <dbReference type="ARBA" id="ARBA00022840"/>
    </source>
</evidence>
<dbReference type="PANTHER" id="PTHR23077:SF9">
    <property type="entry name" value="PEROXISOMAL ATPASE PEX6"/>
    <property type="match status" value="1"/>
</dbReference>
<dbReference type="PROSITE" id="PS00674">
    <property type="entry name" value="AAA"/>
    <property type="match status" value="1"/>
</dbReference>
<keyword evidence="11" id="KW-0812">Transmembrane</keyword>
<keyword evidence="4" id="KW-0547">Nucleotide-binding</keyword>
<evidence type="ECO:0000256" key="3">
    <source>
        <dbReference type="ARBA" id="ARBA00022593"/>
    </source>
</evidence>
<comment type="subcellular location">
    <subcellularLocation>
        <location evidence="1">Membrane</location>
    </subcellularLocation>
</comment>
<dbReference type="PANTHER" id="PTHR23077">
    <property type="entry name" value="AAA-FAMILY ATPASE"/>
    <property type="match status" value="1"/>
</dbReference>
<dbReference type="FunFam" id="3.40.50.300:FF:000109">
    <property type="entry name" value="Peroxisomal biogenesis factor 6"/>
    <property type="match status" value="1"/>
</dbReference>
<keyword evidence="11" id="KW-1133">Transmembrane helix</keyword>
<dbReference type="GO" id="GO:0016887">
    <property type="term" value="F:ATP hydrolysis activity"/>
    <property type="evidence" value="ECO:0007669"/>
    <property type="project" value="InterPro"/>
</dbReference>
<evidence type="ECO:0000259" key="12">
    <source>
        <dbReference type="SMART" id="SM00382"/>
    </source>
</evidence>
<dbReference type="InterPro" id="IPR003593">
    <property type="entry name" value="AAA+_ATPase"/>
</dbReference>
<dbReference type="Proteomes" id="UP001152798">
    <property type="component" value="Chromosome 3"/>
</dbReference>
<dbReference type="InterPro" id="IPR027417">
    <property type="entry name" value="P-loop_NTPase"/>
</dbReference>
<protein>
    <recommendedName>
        <fullName evidence="8">Peroxisomal ATPase PEX6</fullName>
    </recommendedName>
    <alternativeName>
        <fullName evidence="9">Peroxin-6</fullName>
    </alternativeName>
</protein>
<dbReference type="InterPro" id="IPR003960">
    <property type="entry name" value="ATPase_AAA_CS"/>
</dbReference>